<dbReference type="PANTHER" id="PTHR11138:SF5">
    <property type="entry name" value="METHIONYL-TRNA FORMYLTRANSFERASE, MITOCHONDRIAL"/>
    <property type="match status" value="1"/>
</dbReference>
<dbReference type="Pfam" id="PF00551">
    <property type="entry name" value="Formyl_trans_N"/>
    <property type="match status" value="1"/>
</dbReference>
<dbReference type="InterPro" id="IPR002376">
    <property type="entry name" value="Formyl_transf_N"/>
</dbReference>
<dbReference type="Proteomes" id="UP001364890">
    <property type="component" value="Unassembled WGS sequence"/>
</dbReference>
<evidence type="ECO:0000259" key="1">
    <source>
        <dbReference type="Pfam" id="PF00551"/>
    </source>
</evidence>
<evidence type="ECO:0000259" key="2">
    <source>
        <dbReference type="Pfam" id="PF02911"/>
    </source>
</evidence>
<name>A0ABU8F5U4_9BACI</name>
<keyword evidence="4" id="KW-1185">Reference proteome</keyword>
<dbReference type="SUPFAM" id="SSF50486">
    <property type="entry name" value="FMT C-terminal domain-like"/>
    <property type="match status" value="1"/>
</dbReference>
<feature type="domain" description="Formyl transferase N-terminal" evidence="1">
    <location>
        <begin position="61"/>
        <end position="173"/>
    </location>
</feature>
<dbReference type="InterPro" id="IPR005793">
    <property type="entry name" value="Formyl_trans_C"/>
</dbReference>
<dbReference type="InterPro" id="IPR036477">
    <property type="entry name" value="Formyl_transf_N_sf"/>
</dbReference>
<evidence type="ECO:0000313" key="4">
    <source>
        <dbReference type="Proteomes" id="UP001364890"/>
    </source>
</evidence>
<organism evidence="3 4">
    <name type="scientific">Psychrobacillus mangrovi</name>
    <dbReference type="NCBI Taxonomy" id="3117745"/>
    <lineage>
        <taxon>Bacteria</taxon>
        <taxon>Bacillati</taxon>
        <taxon>Bacillota</taxon>
        <taxon>Bacilli</taxon>
        <taxon>Bacillales</taxon>
        <taxon>Bacillaceae</taxon>
        <taxon>Psychrobacillus</taxon>
    </lineage>
</organism>
<dbReference type="PANTHER" id="PTHR11138">
    <property type="entry name" value="METHIONYL-TRNA FORMYLTRANSFERASE"/>
    <property type="match status" value="1"/>
</dbReference>
<dbReference type="Pfam" id="PF02911">
    <property type="entry name" value="Formyl_trans_C"/>
    <property type="match status" value="1"/>
</dbReference>
<gene>
    <name evidence="3" type="ORF">WAX74_08070</name>
</gene>
<dbReference type="RefSeq" id="WP_336497157.1">
    <property type="nucleotide sequence ID" value="NZ_JBAWSY010000004.1"/>
</dbReference>
<comment type="caution">
    <text evidence="3">The sequence shown here is derived from an EMBL/GenBank/DDBJ whole genome shotgun (WGS) entry which is preliminary data.</text>
</comment>
<dbReference type="SUPFAM" id="SSF53328">
    <property type="entry name" value="Formyltransferase"/>
    <property type="match status" value="1"/>
</dbReference>
<protein>
    <submittedName>
        <fullName evidence="3">Formyltransferase family protein</fullName>
    </submittedName>
</protein>
<proteinExistence type="predicted"/>
<dbReference type="EMBL" id="JBAWSY010000004">
    <property type="protein sequence ID" value="MEI4769602.1"/>
    <property type="molecule type" value="Genomic_DNA"/>
</dbReference>
<dbReference type="CDD" id="cd08702">
    <property type="entry name" value="Arna_FMT_C"/>
    <property type="match status" value="1"/>
</dbReference>
<feature type="domain" description="Formyl transferase C-terminal" evidence="2">
    <location>
        <begin position="200"/>
        <end position="281"/>
    </location>
</feature>
<dbReference type="Gene3D" id="3.40.50.12230">
    <property type="match status" value="1"/>
</dbReference>
<accession>A0ABU8F5U4</accession>
<dbReference type="InterPro" id="IPR011034">
    <property type="entry name" value="Formyl_transferase-like_C_sf"/>
</dbReference>
<sequence>MRIVYIGCVLSSEHFLKAIYHYTNAKIVGIVTKTQSDFNTDHVSLALFAEQQNIDWLDYKDQENLLNWIHEKRPDVIYCFGWSHLLPREIYSIAKVGAIGYHPALLPQNRGRHPIIWALALGLKETGSTFFYLAEDADSGDILNQIVVEITENDDANSLYQKLLEIGEKQVIQMTNDLMSNRIIPISQDNNKANYWRKRSKKDGEIDWRMGSNTIIQLIKALTKPYVGAHFVYQNQEYKVWAAKEVQLGGQEYKNVEPGKVLKVNSDSFTVKTGDGVIEILNSDSHIIPKTGEYL</sequence>
<reference evidence="3 4" key="1">
    <citation type="submission" date="2024-01" db="EMBL/GenBank/DDBJ databases">
        <title>Seven novel Bacillus-like species.</title>
        <authorList>
            <person name="Liu G."/>
        </authorList>
    </citation>
    <scope>NUCLEOTIDE SEQUENCE [LARGE SCALE GENOMIC DNA]</scope>
    <source>
        <strain evidence="3 4">FJAT-51614</strain>
    </source>
</reference>
<evidence type="ECO:0000313" key="3">
    <source>
        <dbReference type="EMBL" id="MEI4769602.1"/>
    </source>
</evidence>